<keyword evidence="4" id="KW-0808">Transferase</keyword>
<sequence length="214" mass="25013">MFFYRIVKRGFDILFAVLFLFVFSPIFVITIIVIKIVSPGPIFYKARRVGLQGNVFTCYKFRSMRVDSGEVKLTTLQNDNRIFPFGYFIRKAKIDEMPQVFNILLGQMTVVGPRPEDIANVRILYSGEYKRILDIKPGLTSPASLYDYTHGEKYEDERLYETEFVPQKLALELYYVKNRGLLYDVLLILKTAYIIVMTLLGRQNFKKPKELDMI</sequence>
<reference evidence="4" key="2">
    <citation type="submission" date="2021-09" db="EMBL/GenBank/DDBJ databases">
        <authorList>
            <person name="Gilroy R."/>
        </authorList>
    </citation>
    <scope>NUCLEOTIDE SEQUENCE</scope>
    <source>
        <strain evidence="4">6966</strain>
    </source>
</reference>
<dbReference type="PANTHER" id="PTHR30576">
    <property type="entry name" value="COLANIC BIOSYNTHESIS UDP-GLUCOSE LIPID CARRIER TRANSFERASE"/>
    <property type="match status" value="1"/>
</dbReference>
<feature type="domain" description="Bacterial sugar transferase" evidence="3">
    <location>
        <begin position="8"/>
        <end position="195"/>
    </location>
</feature>
<organism evidence="4 5">
    <name type="scientific">Butyricimonas virosa</name>
    <dbReference type="NCBI Taxonomy" id="544645"/>
    <lineage>
        <taxon>Bacteria</taxon>
        <taxon>Pseudomonadati</taxon>
        <taxon>Bacteroidota</taxon>
        <taxon>Bacteroidia</taxon>
        <taxon>Bacteroidales</taxon>
        <taxon>Odoribacteraceae</taxon>
        <taxon>Butyricimonas</taxon>
    </lineage>
</organism>
<feature type="transmembrane region" description="Helical" evidence="2">
    <location>
        <begin position="181"/>
        <end position="200"/>
    </location>
</feature>
<reference evidence="4" key="1">
    <citation type="journal article" date="2021" name="PeerJ">
        <title>Extensive microbial diversity within the chicken gut microbiome revealed by metagenomics and culture.</title>
        <authorList>
            <person name="Gilroy R."/>
            <person name="Ravi A."/>
            <person name="Getino M."/>
            <person name="Pursley I."/>
            <person name="Horton D.L."/>
            <person name="Alikhan N.F."/>
            <person name="Baker D."/>
            <person name="Gharbi K."/>
            <person name="Hall N."/>
            <person name="Watson M."/>
            <person name="Adriaenssens E.M."/>
            <person name="Foster-Nyarko E."/>
            <person name="Jarju S."/>
            <person name="Secka A."/>
            <person name="Antonio M."/>
            <person name="Oren A."/>
            <person name="Chaudhuri R.R."/>
            <person name="La Ragione R."/>
            <person name="Hildebrand F."/>
            <person name="Pallen M.J."/>
        </authorList>
    </citation>
    <scope>NUCLEOTIDE SEQUENCE</scope>
    <source>
        <strain evidence="4">6966</strain>
    </source>
</reference>
<keyword evidence="2" id="KW-0472">Membrane</keyword>
<gene>
    <name evidence="4" type="ORF">K8V05_09470</name>
</gene>
<dbReference type="Pfam" id="PF02397">
    <property type="entry name" value="Bac_transf"/>
    <property type="match status" value="1"/>
</dbReference>
<keyword evidence="2" id="KW-0812">Transmembrane</keyword>
<dbReference type="PANTHER" id="PTHR30576:SF20">
    <property type="entry name" value="QUINOVOSAMINEPHOSPHOTRANSFERAE-RELATED"/>
    <property type="match status" value="1"/>
</dbReference>
<dbReference type="AlphaFoldDB" id="A0A921KYR5"/>
<comment type="caution">
    <text evidence="4">The sequence shown here is derived from an EMBL/GenBank/DDBJ whole genome shotgun (WGS) entry which is preliminary data.</text>
</comment>
<evidence type="ECO:0000256" key="2">
    <source>
        <dbReference type="SAM" id="Phobius"/>
    </source>
</evidence>
<evidence type="ECO:0000259" key="3">
    <source>
        <dbReference type="Pfam" id="PF02397"/>
    </source>
</evidence>
<evidence type="ECO:0000256" key="1">
    <source>
        <dbReference type="ARBA" id="ARBA00006464"/>
    </source>
</evidence>
<proteinExistence type="inferred from homology"/>
<protein>
    <submittedName>
        <fullName evidence="4">Sugar transferase</fullName>
    </submittedName>
</protein>
<dbReference type="InterPro" id="IPR003362">
    <property type="entry name" value="Bact_transf"/>
</dbReference>
<feature type="transmembrane region" description="Helical" evidence="2">
    <location>
        <begin position="12"/>
        <end position="37"/>
    </location>
</feature>
<keyword evidence="2" id="KW-1133">Transmembrane helix</keyword>
<evidence type="ECO:0000313" key="4">
    <source>
        <dbReference type="EMBL" id="HJF70969.1"/>
    </source>
</evidence>
<dbReference type="GO" id="GO:0016780">
    <property type="term" value="F:phosphotransferase activity, for other substituted phosphate groups"/>
    <property type="evidence" value="ECO:0007669"/>
    <property type="project" value="TreeGrafter"/>
</dbReference>
<accession>A0A921KYR5</accession>
<comment type="similarity">
    <text evidence="1">Belongs to the bacterial sugar transferase family.</text>
</comment>
<name>A0A921KYR5_9BACT</name>
<dbReference type="Proteomes" id="UP000742098">
    <property type="component" value="Unassembled WGS sequence"/>
</dbReference>
<dbReference type="EMBL" id="DYVS01000159">
    <property type="protein sequence ID" value="HJF70969.1"/>
    <property type="molecule type" value="Genomic_DNA"/>
</dbReference>
<evidence type="ECO:0000313" key="5">
    <source>
        <dbReference type="Proteomes" id="UP000742098"/>
    </source>
</evidence>